<proteinExistence type="inferred from homology"/>
<keyword evidence="5 7" id="KW-0573">Peptidoglycan synthesis</keyword>
<keyword evidence="6 7" id="KW-0961">Cell wall biogenesis/degradation</keyword>
<evidence type="ECO:0000256" key="4">
    <source>
        <dbReference type="ARBA" id="ARBA00022960"/>
    </source>
</evidence>
<dbReference type="InterPro" id="IPR038063">
    <property type="entry name" value="Transpep_catalytic_dom"/>
</dbReference>
<dbReference type="SUPFAM" id="SSF141523">
    <property type="entry name" value="L,D-transpeptidase catalytic domain-like"/>
    <property type="match status" value="1"/>
</dbReference>
<evidence type="ECO:0000259" key="8">
    <source>
        <dbReference type="PROSITE" id="PS52029"/>
    </source>
</evidence>
<comment type="similarity">
    <text evidence="2">Belongs to the YkuD family.</text>
</comment>
<keyword evidence="4 7" id="KW-0133">Cell shape</keyword>
<accession>A0ABS5RQB5</accession>
<feature type="domain" description="L,D-TPase catalytic" evidence="8">
    <location>
        <begin position="44"/>
        <end position="181"/>
    </location>
</feature>
<dbReference type="Gene3D" id="2.40.440.10">
    <property type="entry name" value="L,D-transpeptidase catalytic domain-like"/>
    <property type="match status" value="1"/>
</dbReference>
<evidence type="ECO:0000256" key="2">
    <source>
        <dbReference type="ARBA" id="ARBA00005992"/>
    </source>
</evidence>
<comment type="pathway">
    <text evidence="1 7">Cell wall biogenesis; peptidoglycan biosynthesis.</text>
</comment>
<evidence type="ECO:0000256" key="6">
    <source>
        <dbReference type="ARBA" id="ARBA00023316"/>
    </source>
</evidence>
<evidence type="ECO:0000256" key="5">
    <source>
        <dbReference type="ARBA" id="ARBA00022984"/>
    </source>
</evidence>
<dbReference type="EMBL" id="JAFMNX010000001">
    <property type="protein sequence ID" value="MBS9719179.1"/>
    <property type="molecule type" value="Genomic_DNA"/>
</dbReference>
<keyword evidence="10" id="KW-1185">Reference proteome</keyword>
<organism evidence="9 10">
    <name type="scientific">Tianweitania aestuarii</name>
    <dbReference type="NCBI Taxonomy" id="2814886"/>
    <lineage>
        <taxon>Bacteria</taxon>
        <taxon>Pseudomonadati</taxon>
        <taxon>Pseudomonadota</taxon>
        <taxon>Alphaproteobacteria</taxon>
        <taxon>Hyphomicrobiales</taxon>
        <taxon>Phyllobacteriaceae</taxon>
        <taxon>Tianweitania</taxon>
    </lineage>
</organism>
<dbReference type="PROSITE" id="PS52029">
    <property type="entry name" value="LD_TPASE"/>
    <property type="match status" value="1"/>
</dbReference>
<feature type="active site" description="Nucleophile" evidence="7">
    <location>
        <position position="157"/>
    </location>
</feature>
<protein>
    <submittedName>
        <fullName evidence="9">L,D-transpeptidase family protein</fullName>
    </submittedName>
</protein>
<feature type="active site" description="Proton donor/acceptor" evidence="7">
    <location>
        <position position="135"/>
    </location>
</feature>
<reference evidence="9 10" key="1">
    <citation type="submission" date="2021-03" db="EMBL/GenBank/DDBJ databases">
        <title>Tianweitania aestuarii sp. nov., isolated from a tidal flat.</title>
        <authorList>
            <person name="Park S."/>
            <person name="Yoon J.-H."/>
        </authorList>
    </citation>
    <scope>NUCLEOTIDE SEQUENCE [LARGE SCALE GENOMIC DNA]</scope>
    <source>
        <strain evidence="9 10">BSSL-BM11</strain>
    </source>
</reference>
<dbReference type="Pfam" id="PF03734">
    <property type="entry name" value="YkuD"/>
    <property type="match status" value="1"/>
</dbReference>
<dbReference type="PANTHER" id="PTHR36699">
    <property type="entry name" value="LD-TRANSPEPTIDASE"/>
    <property type="match status" value="1"/>
</dbReference>
<name>A0ABS5RQB5_9HYPH</name>
<dbReference type="CDD" id="cd16913">
    <property type="entry name" value="YkuD_like"/>
    <property type="match status" value="1"/>
</dbReference>
<evidence type="ECO:0000256" key="1">
    <source>
        <dbReference type="ARBA" id="ARBA00004752"/>
    </source>
</evidence>
<dbReference type="PANTHER" id="PTHR36699:SF1">
    <property type="entry name" value="L,D-TRANSPEPTIDASE YAFK-RELATED"/>
    <property type="match status" value="1"/>
</dbReference>
<gene>
    <name evidence="9" type="ORF">JYU29_00590</name>
</gene>
<keyword evidence="3" id="KW-0808">Transferase</keyword>
<sequence length="187" mass="20374">MRRIGLLLGLVAVLAIGGFGYTKVMARVGSGTPPPAADAARQADRIVVFKAHKRMQLLRGDKVLRTYRISMGSNWNGGHKRQDGDERTPEGRYSIDWRNPRSFAHLSLHISYPNAADSDAAYRNKVSPGGNIMIHGLPNGWGLLGPLHHLADWTDGCIAVTNAEMEEIWSLVPTGTPIEIVPGSQSL</sequence>
<dbReference type="Proteomes" id="UP001297272">
    <property type="component" value="Unassembled WGS sequence"/>
</dbReference>
<comment type="caution">
    <text evidence="9">The sequence shown here is derived from an EMBL/GenBank/DDBJ whole genome shotgun (WGS) entry which is preliminary data.</text>
</comment>
<evidence type="ECO:0000256" key="3">
    <source>
        <dbReference type="ARBA" id="ARBA00022679"/>
    </source>
</evidence>
<evidence type="ECO:0000313" key="10">
    <source>
        <dbReference type="Proteomes" id="UP001297272"/>
    </source>
</evidence>
<evidence type="ECO:0000313" key="9">
    <source>
        <dbReference type="EMBL" id="MBS9719179.1"/>
    </source>
</evidence>
<dbReference type="InterPro" id="IPR005490">
    <property type="entry name" value="LD_TPept_cat_dom"/>
</dbReference>
<evidence type="ECO:0000256" key="7">
    <source>
        <dbReference type="PROSITE-ProRule" id="PRU01373"/>
    </source>
</evidence>